<dbReference type="Pfam" id="PF14223">
    <property type="entry name" value="Retrotran_gag_2"/>
    <property type="match status" value="1"/>
</dbReference>
<keyword evidence="1" id="KW-0862">Zinc</keyword>
<dbReference type="EMBL" id="BQNB010016752">
    <property type="protein sequence ID" value="GJT55389.1"/>
    <property type="molecule type" value="Genomic_DNA"/>
</dbReference>
<protein>
    <submittedName>
        <fullName evidence="4">Zinc finger, CCHC-type containing protein</fullName>
    </submittedName>
</protein>
<reference evidence="4" key="1">
    <citation type="journal article" date="2022" name="Int. J. Mol. Sci.">
        <title>Draft Genome of Tanacetum Coccineum: Genomic Comparison of Closely Related Tanacetum-Family Plants.</title>
        <authorList>
            <person name="Yamashiro T."/>
            <person name="Shiraishi A."/>
            <person name="Nakayama K."/>
            <person name="Satake H."/>
        </authorList>
    </citation>
    <scope>NUCLEOTIDE SEQUENCE</scope>
</reference>
<evidence type="ECO:0000256" key="2">
    <source>
        <dbReference type="SAM" id="MobiDB-lite"/>
    </source>
</evidence>
<reference evidence="4" key="2">
    <citation type="submission" date="2022-01" db="EMBL/GenBank/DDBJ databases">
        <authorList>
            <person name="Yamashiro T."/>
            <person name="Shiraishi A."/>
            <person name="Satake H."/>
            <person name="Nakayama K."/>
        </authorList>
    </citation>
    <scope>NUCLEOTIDE SEQUENCE</scope>
</reference>
<dbReference type="PANTHER" id="PTHR47592:SF29">
    <property type="entry name" value="ZINC FINGER, CCHC-TYPE"/>
    <property type="match status" value="1"/>
</dbReference>
<evidence type="ECO:0000256" key="1">
    <source>
        <dbReference type="PROSITE-ProRule" id="PRU00047"/>
    </source>
</evidence>
<organism evidence="4 5">
    <name type="scientific">Tanacetum coccineum</name>
    <dbReference type="NCBI Taxonomy" id="301880"/>
    <lineage>
        <taxon>Eukaryota</taxon>
        <taxon>Viridiplantae</taxon>
        <taxon>Streptophyta</taxon>
        <taxon>Embryophyta</taxon>
        <taxon>Tracheophyta</taxon>
        <taxon>Spermatophyta</taxon>
        <taxon>Magnoliopsida</taxon>
        <taxon>eudicotyledons</taxon>
        <taxon>Gunneridae</taxon>
        <taxon>Pentapetalae</taxon>
        <taxon>asterids</taxon>
        <taxon>campanulids</taxon>
        <taxon>Asterales</taxon>
        <taxon>Asteraceae</taxon>
        <taxon>Asteroideae</taxon>
        <taxon>Anthemideae</taxon>
        <taxon>Anthemidinae</taxon>
        <taxon>Tanacetum</taxon>
    </lineage>
</organism>
<dbReference type="Pfam" id="PF22936">
    <property type="entry name" value="Pol_BBD"/>
    <property type="match status" value="1"/>
</dbReference>
<gene>
    <name evidence="4" type="ORF">Tco_0990443</name>
</gene>
<feature type="domain" description="CCHC-type" evidence="3">
    <location>
        <begin position="161"/>
        <end position="175"/>
    </location>
</feature>
<feature type="region of interest" description="Disordered" evidence="2">
    <location>
        <begin position="134"/>
        <end position="158"/>
    </location>
</feature>
<keyword evidence="5" id="KW-1185">Reference proteome</keyword>
<keyword evidence="1" id="KW-0863">Zinc-finger</keyword>
<dbReference type="PANTHER" id="PTHR47592">
    <property type="entry name" value="PBF68 PROTEIN"/>
    <property type="match status" value="1"/>
</dbReference>
<proteinExistence type="predicted"/>
<dbReference type="InterPro" id="IPR036875">
    <property type="entry name" value="Znf_CCHC_sf"/>
</dbReference>
<dbReference type="SMART" id="SM00343">
    <property type="entry name" value="ZnF_C2HC"/>
    <property type="match status" value="2"/>
</dbReference>
<evidence type="ECO:0000313" key="4">
    <source>
        <dbReference type="EMBL" id="GJT55389.1"/>
    </source>
</evidence>
<name>A0ABQ5EX56_9ASTR</name>
<dbReference type="SUPFAM" id="SSF57756">
    <property type="entry name" value="Retrovirus zinc finger-like domains"/>
    <property type="match status" value="2"/>
</dbReference>
<dbReference type="Pfam" id="PF00098">
    <property type="entry name" value="zf-CCHC"/>
    <property type="match status" value="2"/>
</dbReference>
<sequence length="676" mass="76503">MQIATHRGEFPIGVVGIKLAFKTGGAIEKKEQWKNDDYVCRGIILNGMSDFMFDIYQNVESGKELWDFLEVKYTAKDASNFKHTLKHKNEELTFVELGSHLRIEESLTVQDSDKPKGNNVAGPSVVNMVEHNNSTKYNDNMGKRKHQDTKADPNKKSKVTCWKCGKPGHLKKDCKGGKVGNKANGSGTNGLVNGSSNSDDDVGVVSDLRSNIRVCKDRMLVKTYESLNDGSILHMGNESTALVHGRGCVDLRFSYEKIVSLFNVLHVPNIRKNLVSSSVWNNYGYKQVIESNKFVLSKHGVFIGFGYLSNQIVCHVHFKRMQDMSKDGLIPAFEMDTENDLCDLHATPLLGNKKYFVTLIDDASSLPEKWLTFSQGLRNANHTQTLDLADVYGSTPISTAFFSNNVIQGFQENSDDEVDERSSQKANENTECYKCGNKGHFVRDCFSKMSEPSYKSPVNNYSSVSKGFQPNFTLKLIQFSSNSNNQADPKFQKDYKAEYKKMKAKLALLEASPSSSQNPKTFQSKNKCLVAETFDWDEEEVSNEEEVTQVKVLMALANDELIVGKSHARNGKWVDITIRKVNTLLSMDEDSDWQNYLKYINIDLKFVEEQRLTLLSKYNKMVFELNKCRDEILILKQAKLDAVTFLIQNTKITKLNHALQEQLKANKKINEKWLTS</sequence>
<dbReference type="Gene3D" id="4.10.60.10">
    <property type="entry name" value="Zinc finger, CCHC-type"/>
    <property type="match status" value="2"/>
</dbReference>
<evidence type="ECO:0000259" key="3">
    <source>
        <dbReference type="PROSITE" id="PS50158"/>
    </source>
</evidence>
<dbReference type="Proteomes" id="UP001151760">
    <property type="component" value="Unassembled WGS sequence"/>
</dbReference>
<feature type="domain" description="CCHC-type" evidence="3">
    <location>
        <begin position="432"/>
        <end position="445"/>
    </location>
</feature>
<dbReference type="InterPro" id="IPR054722">
    <property type="entry name" value="PolX-like_BBD"/>
</dbReference>
<comment type="caution">
    <text evidence="4">The sequence shown here is derived from an EMBL/GenBank/DDBJ whole genome shotgun (WGS) entry which is preliminary data.</text>
</comment>
<evidence type="ECO:0000313" key="5">
    <source>
        <dbReference type="Proteomes" id="UP001151760"/>
    </source>
</evidence>
<dbReference type="PROSITE" id="PS50158">
    <property type="entry name" value="ZF_CCHC"/>
    <property type="match status" value="2"/>
</dbReference>
<keyword evidence="1" id="KW-0479">Metal-binding</keyword>
<accession>A0ABQ5EX56</accession>
<dbReference type="InterPro" id="IPR001878">
    <property type="entry name" value="Znf_CCHC"/>
</dbReference>